<protein>
    <submittedName>
        <fullName evidence="1">Uncharacterized protein</fullName>
    </submittedName>
</protein>
<proteinExistence type="predicted"/>
<dbReference type="Proteomes" id="UP000005508">
    <property type="component" value="Unassembled WGS sequence"/>
</dbReference>
<dbReference type="EMBL" id="AEJM01000037">
    <property type="protein sequence ID" value="EGY32855.1"/>
    <property type="molecule type" value="Genomic_DNA"/>
</dbReference>
<reference evidence="1 2" key="1">
    <citation type="submission" date="2010-10" db="EMBL/GenBank/DDBJ databases">
        <authorList>
            <person name="Chen C."/>
            <person name="Kittichotirat W."/>
            <person name="Asikainen S."/>
            <person name="Bumgarner R."/>
        </authorList>
    </citation>
    <scope>NUCLEOTIDE SEQUENCE [LARGE SCALE GENOMIC DNA]</scope>
    <source>
        <strain evidence="1 2">SC1083</strain>
    </source>
</reference>
<evidence type="ECO:0000313" key="1">
    <source>
        <dbReference type="EMBL" id="EGY32855.1"/>
    </source>
</evidence>
<evidence type="ECO:0000313" key="2">
    <source>
        <dbReference type="Proteomes" id="UP000005508"/>
    </source>
</evidence>
<dbReference type="PATRIC" id="fig|907488.3.peg.1841"/>
<gene>
    <name evidence="1" type="ORF">SC1083_1871</name>
</gene>
<sequence length="41" mass="4816">MERDAQYLQDFFIKMELKEDFNEAKISVECDFSDGAAREVP</sequence>
<comment type="caution">
    <text evidence="1">The sequence shown here is derived from an EMBL/GenBank/DDBJ whole genome shotgun (WGS) entry which is preliminary data.</text>
</comment>
<organism evidence="1 2">
    <name type="scientific">Aggregatibacter actinomycetemcomitans serotype e str. SC1083</name>
    <dbReference type="NCBI Taxonomy" id="907488"/>
    <lineage>
        <taxon>Bacteria</taxon>
        <taxon>Pseudomonadati</taxon>
        <taxon>Pseudomonadota</taxon>
        <taxon>Gammaproteobacteria</taxon>
        <taxon>Pasteurellales</taxon>
        <taxon>Pasteurellaceae</taxon>
        <taxon>Aggregatibacter</taxon>
    </lineage>
</organism>
<accession>G4AAJ8</accession>
<dbReference type="AlphaFoldDB" id="G4AAJ8"/>
<name>G4AAJ8_AGGAC</name>